<organism evidence="10 11">
    <name type="scientific">Cyphellophora attinorum</name>
    <dbReference type="NCBI Taxonomy" id="1664694"/>
    <lineage>
        <taxon>Eukaryota</taxon>
        <taxon>Fungi</taxon>
        <taxon>Dikarya</taxon>
        <taxon>Ascomycota</taxon>
        <taxon>Pezizomycotina</taxon>
        <taxon>Eurotiomycetes</taxon>
        <taxon>Chaetothyriomycetidae</taxon>
        <taxon>Chaetothyriales</taxon>
        <taxon>Cyphellophoraceae</taxon>
        <taxon>Cyphellophora</taxon>
    </lineage>
</organism>
<dbReference type="PROSITE" id="PS51328">
    <property type="entry name" value="L_LECTIN_LIKE"/>
    <property type="match status" value="1"/>
</dbReference>
<sequence>MRLLGAASAMLAIVHSALAQDPIENFSFGHKGGSISPSSFTIPGFSLLGVEYMPQLLSDKVVMTPPFGGNKRGALWTENKNTLPDWKADFRFRVAVTDQGSGSLQLWYAADGKDKVGTASVASVSRFDGLAILIDTVNGKQKIRGFLNDGSKDYKSEANIDALAFGHCDYTYRNRGDPSVLTIKSSSLGGLDVSIDGQPCFSTESIRLPPDYHFGMTASSGDPPDSFENANQHQQKQPASPPDTGSMAPPASQNLAALESRLDKMQSLLDKTSTNIGTQFEQLFAKLNAPIEPSPNSRSNPPTQAQIATLDARINDLANTIRSLEKELKAGDHSKQFEKLSAAVGEVHKGVIDHVPGKMREYMIAHTPRIGFILYSFMAFQCCCAAAWGWYRWRKGTMPKKYL</sequence>
<dbReference type="InterPro" id="IPR051136">
    <property type="entry name" value="Intracellular_Lectin-GPT"/>
</dbReference>
<dbReference type="GeneID" id="28732072"/>
<evidence type="ECO:0000256" key="5">
    <source>
        <dbReference type="ARBA" id="ARBA00023136"/>
    </source>
</evidence>
<comment type="caution">
    <text evidence="10">The sequence shown here is derived from an EMBL/GenBank/DDBJ whole genome shotgun (WGS) entry which is preliminary data.</text>
</comment>
<dbReference type="SUPFAM" id="SSF49899">
    <property type="entry name" value="Concanavalin A-like lectins/glucanases"/>
    <property type="match status" value="1"/>
</dbReference>
<dbReference type="STRING" id="1664694.A0A0N0NM97"/>
<feature type="compositionally biased region" description="Polar residues" evidence="6">
    <location>
        <begin position="228"/>
        <end position="238"/>
    </location>
</feature>
<evidence type="ECO:0000256" key="7">
    <source>
        <dbReference type="SAM" id="Phobius"/>
    </source>
</evidence>
<keyword evidence="3 8" id="KW-0732">Signal</keyword>
<dbReference type="GO" id="GO:0005537">
    <property type="term" value="F:D-mannose binding"/>
    <property type="evidence" value="ECO:0007669"/>
    <property type="project" value="TreeGrafter"/>
</dbReference>
<keyword evidence="4 7" id="KW-1133">Transmembrane helix</keyword>
<evidence type="ECO:0000313" key="11">
    <source>
        <dbReference type="Proteomes" id="UP000038010"/>
    </source>
</evidence>
<dbReference type="OrthoDB" id="10265193at2759"/>
<feature type="signal peptide" evidence="8">
    <location>
        <begin position="1"/>
        <end position="19"/>
    </location>
</feature>
<feature type="transmembrane region" description="Helical" evidence="7">
    <location>
        <begin position="372"/>
        <end position="391"/>
    </location>
</feature>
<proteinExistence type="predicted"/>
<evidence type="ECO:0000256" key="1">
    <source>
        <dbReference type="ARBA" id="ARBA00004479"/>
    </source>
</evidence>
<comment type="subcellular location">
    <subcellularLocation>
        <location evidence="1">Membrane</location>
        <topology evidence="1">Single-pass type I membrane protein</topology>
    </subcellularLocation>
</comment>
<name>A0A0N0NM97_9EURO</name>
<dbReference type="GO" id="GO:0030134">
    <property type="term" value="C:COPII-coated ER to Golgi transport vesicle"/>
    <property type="evidence" value="ECO:0007669"/>
    <property type="project" value="TreeGrafter"/>
</dbReference>
<evidence type="ECO:0000313" key="10">
    <source>
        <dbReference type="EMBL" id="KPI39959.1"/>
    </source>
</evidence>
<keyword evidence="2 7" id="KW-0812">Transmembrane</keyword>
<dbReference type="RefSeq" id="XP_017999922.1">
    <property type="nucleotide sequence ID" value="XM_018140192.1"/>
</dbReference>
<feature type="domain" description="L-type lectin-like" evidence="9">
    <location>
        <begin position="27"/>
        <end position="237"/>
    </location>
</feature>
<evidence type="ECO:0000256" key="6">
    <source>
        <dbReference type="SAM" id="MobiDB-lite"/>
    </source>
</evidence>
<protein>
    <recommendedName>
        <fullName evidence="9">L-type lectin-like domain-containing protein</fullName>
    </recommendedName>
</protein>
<feature type="region of interest" description="Disordered" evidence="6">
    <location>
        <begin position="212"/>
        <end position="251"/>
    </location>
</feature>
<feature type="chain" id="PRO_5005856786" description="L-type lectin-like domain-containing protein" evidence="8">
    <location>
        <begin position="20"/>
        <end position="403"/>
    </location>
</feature>
<gene>
    <name evidence="10" type="ORF">AB675_11354</name>
</gene>
<dbReference type="InterPro" id="IPR013320">
    <property type="entry name" value="ConA-like_dom_sf"/>
</dbReference>
<reference evidence="10 11" key="1">
    <citation type="submission" date="2015-06" db="EMBL/GenBank/DDBJ databases">
        <title>Draft genome of the ant-associated black yeast Phialophora attae CBS 131958.</title>
        <authorList>
            <person name="Moreno L.F."/>
            <person name="Stielow B.J."/>
            <person name="de Hoog S."/>
            <person name="Vicente V.A."/>
            <person name="Weiss V.A."/>
            <person name="de Vries M."/>
            <person name="Cruz L.M."/>
            <person name="Souza E.M."/>
        </authorList>
    </citation>
    <scope>NUCLEOTIDE SEQUENCE [LARGE SCALE GENOMIC DNA]</scope>
    <source>
        <strain evidence="10 11">CBS 131958</strain>
    </source>
</reference>
<dbReference type="Pfam" id="PF03388">
    <property type="entry name" value="Lectin_leg-like"/>
    <property type="match status" value="1"/>
</dbReference>
<evidence type="ECO:0000259" key="9">
    <source>
        <dbReference type="PROSITE" id="PS51328"/>
    </source>
</evidence>
<dbReference type="PANTHER" id="PTHR12223:SF28">
    <property type="entry name" value="LECTIN, MANNOSE BINDING 1 LIKE"/>
    <property type="match status" value="1"/>
</dbReference>
<dbReference type="GO" id="GO:0005789">
    <property type="term" value="C:endoplasmic reticulum membrane"/>
    <property type="evidence" value="ECO:0007669"/>
    <property type="project" value="TreeGrafter"/>
</dbReference>
<dbReference type="Gene3D" id="2.60.120.200">
    <property type="match status" value="1"/>
</dbReference>
<keyword evidence="5 7" id="KW-0472">Membrane</keyword>
<evidence type="ECO:0000256" key="4">
    <source>
        <dbReference type="ARBA" id="ARBA00022989"/>
    </source>
</evidence>
<keyword evidence="11" id="KW-1185">Reference proteome</keyword>
<dbReference type="GO" id="GO:0000139">
    <property type="term" value="C:Golgi membrane"/>
    <property type="evidence" value="ECO:0007669"/>
    <property type="project" value="TreeGrafter"/>
</dbReference>
<evidence type="ECO:0000256" key="2">
    <source>
        <dbReference type="ARBA" id="ARBA00022692"/>
    </source>
</evidence>
<dbReference type="InterPro" id="IPR005052">
    <property type="entry name" value="Lectin_leg"/>
</dbReference>
<dbReference type="GO" id="GO:0006888">
    <property type="term" value="P:endoplasmic reticulum to Golgi vesicle-mediated transport"/>
    <property type="evidence" value="ECO:0007669"/>
    <property type="project" value="TreeGrafter"/>
</dbReference>
<dbReference type="EMBL" id="LFJN01000013">
    <property type="protein sequence ID" value="KPI39959.1"/>
    <property type="molecule type" value="Genomic_DNA"/>
</dbReference>
<evidence type="ECO:0000256" key="8">
    <source>
        <dbReference type="SAM" id="SignalP"/>
    </source>
</evidence>
<dbReference type="GO" id="GO:0005793">
    <property type="term" value="C:endoplasmic reticulum-Golgi intermediate compartment"/>
    <property type="evidence" value="ECO:0007669"/>
    <property type="project" value="TreeGrafter"/>
</dbReference>
<dbReference type="AlphaFoldDB" id="A0A0N0NM97"/>
<dbReference type="Proteomes" id="UP000038010">
    <property type="component" value="Unassembled WGS sequence"/>
</dbReference>
<dbReference type="PANTHER" id="PTHR12223">
    <property type="entry name" value="VESICULAR MANNOSE-BINDING LECTIN"/>
    <property type="match status" value="1"/>
</dbReference>
<accession>A0A0N0NM97</accession>
<evidence type="ECO:0000256" key="3">
    <source>
        <dbReference type="ARBA" id="ARBA00022729"/>
    </source>
</evidence>
<dbReference type="VEuPathDB" id="FungiDB:AB675_11354"/>